<dbReference type="PROSITE" id="PS51733">
    <property type="entry name" value="BPL_LPL_CATALYTIC"/>
    <property type="match status" value="1"/>
</dbReference>
<dbReference type="RefSeq" id="WP_130963181.1">
    <property type="nucleotide sequence ID" value="NZ_SIRT01000002.1"/>
</dbReference>
<reference evidence="3 4" key="1">
    <citation type="submission" date="2019-02" db="EMBL/GenBank/DDBJ databases">
        <title>Hyunsoonleella sp., isolated from marine sediment.</title>
        <authorList>
            <person name="Liu B.-T."/>
        </authorList>
    </citation>
    <scope>NUCLEOTIDE SEQUENCE [LARGE SCALE GENOMIC DNA]</scope>
    <source>
        <strain evidence="3 4">T58</strain>
    </source>
</reference>
<dbReference type="InterPro" id="IPR004408">
    <property type="entry name" value="Biotin_CoA_COase_ligase"/>
</dbReference>
<dbReference type="AlphaFoldDB" id="A0A4Q9FIA6"/>
<dbReference type="EMBL" id="SIRT01000002">
    <property type="protein sequence ID" value="TBN05563.1"/>
    <property type="molecule type" value="Genomic_DNA"/>
</dbReference>
<dbReference type="Pfam" id="PF03099">
    <property type="entry name" value="BPL_LplA_LipB"/>
    <property type="match status" value="1"/>
</dbReference>
<organism evidence="3 4">
    <name type="scientific">Hyunsoonleella flava</name>
    <dbReference type="NCBI Taxonomy" id="2527939"/>
    <lineage>
        <taxon>Bacteria</taxon>
        <taxon>Pseudomonadati</taxon>
        <taxon>Bacteroidota</taxon>
        <taxon>Flavobacteriia</taxon>
        <taxon>Flavobacteriales</taxon>
        <taxon>Flavobacteriaceae</taxon>
    </lineage>
</organism>
<dbReference type="OrthoDB" id="9807064at2"/>
<sequence length="243" mass="27654">MPIIKLDAIDSTNTFLKDMVSAEKVEDFTVVTAKYQTEGKGQMGAVWTSEASKNLMFSVFVDISKFKLEHPFYISMVTALALRHSLKTFLIPQLHIKWPNDILSQNKKICGILVENVIKQNHLNATIIGVGLNVNQTDFDNLPYASSLKQITGRFFETDELLSIIINSLKMYFSKLKEGHYKELKAEYESFLFRKNKPSTFKDAKGNLFSGYILNVLDSGDLQILMEDNIIKSFALKDVTLMY</sequence>
<keyword evidence="1 3" id="KW-0436">Ligase</keyword>
<evidence type="ECO:0000256" key="1">
    <source>
        <dbReference type="ARBA" id="ARBA00022598"/>
    </source>
</evidence>
<dbReference type="SUPFAM" id="SSF55681">
    <property type="entry name" value="Class II aaRS and biotin synthetases"/>
    <property type="match status" value="1"/>
</dbReference>
<dbReference type="NCBIfam" id="TIGR00121">
    <property type="entry name" value="birA_ligase"/>
    <property type="match status" value="1"/>
</dbReference>
<protein>
    <submittedName>
        <fullName evidence="3">Biotin--[acetyl-CoA-carboxylase] ligase</fullName>
        <ecNumber evidence="3">6.3.4.15</ecNumber>
    </submittedName>
</protein>
<evidence type="ECO:0000313" key="4">
    <source>
        <dbReference type="Proteomes" id="UP000291142"/>
    </source>
</evidence>
<dbReference type="Proteomes" id="UP000291142">
    <property type="component" value="Unassembled WGS sequence"/>
</dbReference>
<dbReference type="InterPro" id="IPR045864">
    <property type="entry name" value="aa-tRNA-synth_II/BPL/LPL"/>
</dbReference>
<dbReference type="GO" id="GO:0005737">
    <property type="term" value="C:cytoplasm"/>
    <property type="evidence" value="ECO:0007669"/>
    <property type="project" value="TreeGrafter"/>
</dbReference>
<dbReference type="InterPro" id="IPR004143">
    <property type="entry name" value="BPL_LPL_catalytic"/>
</dbReference>
<dbReference type="PANTHER" id="PTHR12835:SF5">
    <property type="entry name" value="BIOTIN--PROTEIN LIGASE"/>
    <property type="match status" value="1"/>
</dbReference>
<comment type="caution">
    <text evidence="3">The sequence shown here is derived from an EMBL/GenBank/DDBJ whole genome shotgun (WGS) entry which is preliminary data.</text>
</comment>
<keyword evidence="4" id="KW-1185">Reference proteome</keyword>
<dbReference type="Gene3D" id="3.30.930.10">
    <property type="entry name" value="Bira Bifunctional Protein, Domain 2"/>
    <property type="match status" value="1"/>
</dbReference>
<evidence type="ECO:0000313" key="3">
    <source>
        <dbReference type="EMBL" id="TBN05563.1"/>
    </source>
</evidence>
<gene>
    <name evidence="3" type="ORF">EYD45_04610</name>
</gene>
<dbReference type="EC" id="6.3.4.15" evidence="3"/>
<dbReference type="PANTHER" id="PTHR12835">
    <property type="entry name" value="BIOTIN PROTEIN LIGASE"/>
    <property type="match status" value="1"/>
</dbReference>
<proteinExistence type="predicted"/>
<feature type="domain" description="BPL/LPL catalytic" evidence="2">
    <location>
        <begin position="1"/>
        <end position="177"/>
    </location>
</feature>
<evidence type="ECO:0000259" key="2">
    <source>
        <dbReference type="PROSITE" id="PS51733"/>
    </source>
</evidence>
<name>A0A4Q9FIA6_9FLAO</name>
<dbReference type="CDD" id="cd16442">
    <property type="entry name" value="BPL"/>
    <property type="match status" value="1"/>
</dbReference>
<accession>A0A4Q9FIA6</accession>
<dbReference type="GO" id="GO:0004077">
    <property type="term" value="F:biotin--[biotin carboxyl-carrier protein] ligase activity"/>
    <property type="evidence" value="ECO:0007669"/>
    <property type="project" value="UniProtKB-EC"/>
</dbReference>